<reference evidence="4 5" key="1">
    <citation type="submission" date="2019-11" db="EMBL/GenBank/DDBJ databases">
        <authorList>
            <person name="Cho J.-C."/>
        </authorList>
    </citation>
    <scope>NUCLEOTIDE SEQUENCE [LARGE SCALE GENOMIC DNA]</scope>
    <source>
        <strain evidence="3 4">JH1073</strain>
        <strain evidence="2 5">JH702</strain>
    </source>
</reference>
<protein>
    <submittedName>
        <fullName evidence="3">Transcriptional regulator</fullName>
    </submittedName>
</protein>
<gene>
    <name evidence="2" type="ORF">GKO46_10810</name>
    <name evidence="3" type="ORF">GKO48_10730</name>
</gene>
<dbReference type="SUPFAM" id="SSF54637">
    <property type="entry name" value="Thioesterase/thiol ester dehydrase-isomerase"/>
    <property type="match status" value="1"/>
</dbReference>
<organism evidence="3 4">
    <name type="scientific">Candidatus Lucifugimonas marina</name>
    <dbReference type="NCBI Taxonomy" id="3038979"/>
    <lineage>
        <taxon>Bacteria</taxon>
        <taxon>Bacillati</taxon>
        <taxon>Chloroflexota</taxon>
        <taxon>Dehalococcoidia</taxon>
        <taxon>SAR202 cluster</taxon>
        <taxon>Candidatus Lucifugimonadales</taxon>
        <taxon>Candidatus Lucifugimonadaceae</taxon>
        <taxon>Candidatus Lucifugimonas</taxon>
    </lineage>
</organism>
<dbReference type="EMBL" id="CP046147">
    <property type="protein sequence ID" value="WFG40073.1"/>
    <property type="molecule type" value="Genomic_DNA"/>
</dbReference>
<dbReference type="Proteomes" id="UP001321249">
    <property type="component" value="Unassembled WGS sequence"/>
</dbReference>
<reference evidence="4" key="3">
    <citation type="submission" date="2023-06" db="EMBL/GenBank/DDBJ databases">
        <title>Pangenomics reveal diversification of enzyme families and niche specialization in globally abundant SAR202 bacteria.</title>
        <authorList>
            <person name="Saw J.H.W."/>
        </authorList>
    </citation>
    <scope>NUCLEOTIDE SEQUENCE [LARGE SCALE GENOMIC DNA]</scope>
    <source>
        <strain evidence="4">JH1073</strain>
    </source>
</reference>
<dbReference type="Gene3D" id="3.10.129.10">
    <property type="entry name" value="Hotdog Thioesterase"/>
    <property type="match status" value="1"/>
</dbReference>
<keyword evidence="4" id="KW-1185">Reference proteome</keyword>
<feature type="domain" description="MaoC-like" evidence="1">
    <location>
        <begin position="14"/>
        <end position="106"/>
    </location>
</feature>
<name>A0AAJ6CT77_9CHLR</name>
<evidence type="ECO:0000313" key="3">
    <source>
        <dbReference type="EMBL" id="WFG40073.1"/>
    </source>
</evidence>
<dbReference type="Pfam" id="PF01575">
    <property type="entry name" value="MaoC_dehydratas"/>
    <property type="match status" value="1"/>
</dbReference>
<evidence type="ECO:0000313" key="2">
    <source>
        <dbReference type="EMBL" id="MDG0867555.1"/>
    </source>
</evidence>
<accession>A0AAJ6CT77</accession>
<dbReference type="CDD" id="cd03449">
    <property type="entry name" value="R_hydratase"/>
    <property type="match status" value="1"/>
</dbReference>
<dbReference type="Proteomes" id="UP001219901">
    <property type="component" value="Chromosome"/>
</dbReference>
<evidence type="ECO:0000259" key="1">
    <source>
        <dbReference type="Pfam" id="PF01575"/>
    </source>
</evidence>
<reference evidence="3" key="2">
    <citation type="journal article" date="2023" name="Nat. Commun.">
        <title>Cultivation of marine bacteria of the SAR202 clade.</title>
        <authorList>
            <person name="Lim Y."/>
            <person name="Seo J.H."/>
            <person name="Giovannoni S.J."/>
            <person name="Kang I."/>
            <person name="Cho J.C."/>
        </authorList>
    </citation>
    <scope>NUCLEOTIDE SEQUENCE</scope>
    <source>
        <strain evidence="3">JH1073</strain>
    </source>
</reference>
<dbReference type="PANTHER" id="PTHR43437">
    <property type="entry name" value="HYDROXYACYL-THIOESTER DEHYDRATASE TYPE 2, MITOCHONDRIAL-RELATED"/>
    <property type="match status" value="1"/>
</dbReference>
<evidence type="ECO:0000313" key="5">
    <source>
        <dbReference type="Proteomes" id="UP001321249"/>
    </source>
</evidence>
<dbReference type="GO" id="GO:0006633">
    <property type="term" value="P:fatty acid biosynthetic process"/>
    <property type="evidence" value="ECO:0007669"/>
    <property type="project" value="TreeGrafter"/>
</dbReference>
<dbReference type="EMBL" id="WMBE01000003">
    <property type="protein sequence ID" value="MDG0867555.1"/>
    <property type="molecule type" value="Genomic_DNA"/>
</dbReference>
<dbReference type="PANTHER" id="PTHR43437:SF3">
    <property type="entry name" value="HYDROXYACYL-THIOESTER DEHYDRATASE TYPE 2, MITOCHONDRIAL"/>
    <property type="match status" value="1"/>
</dbReference>
<sequence>MTSLSVGDALTGFERQITQDRVDAYAEASGDHNPIHLYESYASTTQFGTRIAHGMLSLALVTEMLATNFPNTWHDGGKLKVRFSAPVFPGETVVTYGEVTAIDESDDGLIATCTIGCKKPDGTDAVAGRATVPLE</sequence>
<evidence type="ECO:0000313" key="4">
    <source>
        <dbReference type="Proteomes" id="UP001219901"/>
    </source>
</evidence>
<dbReference type="InterPro" id="IPR029069">
    <property type="entry name" value="HotDog_dom_sf"/>
</dbReference>
<dbReference type="RefSeq" id="WP_342826027.1">
    <property type="nucleotide sequence ID" value="NZ_CP046146.1"/>
</dbReference>
<dbReference type="InterPro" id="IPR050965">
    <property type="entry name" value="UPF0336/Enoyl-CoA_hydratase"/>
</dbReference>
<dbReference type="InterPro" id="IPR002539">
    <property type="entry name" value="MaoC-like_dom"/>
</dbReference>
<dbReference type="AlphaFoldDB" id="A0AAJ6CT77"/>
<proteinExistence type="predicted"/>
<dbReference type="GO" id="GO:0019171">
    <property type="term" value="F:(3R)-hydroxyacyl-[acyl-carrier-protein] dehydratase activity"/>
    <property type="evidence" value="ECO:0007669"/>
    <property type="project" value="TreeGrafter"/>
</dbReference>